<evidence type="ECO:0000313" key="6">
    <source>
        <dbReference type="Proteomes" id="UP000762676"/>
    </source>
</evidence>
<comment type="caution">
    <text evidence="5">The sequence shown here is derived from an EMBL/GenBank/DDBJ whole genome shotgun (WGS) entry which is preliminary data.</text>
</comment>
<evidence type="ECO:0008006" key="7">
    <source>
        <dbReference type="Google" id="ProtNLM"/>
    </source>
</evidence>
<dbReference type="AlphaFoldDB" id="A0AAV4EXR6"/>
<keyword evidence="3" id="KW-0472">Membrane</keyword>
<keyword evidence="1 4" id="KW-0732">Signal</keyword>
<evidence type="ECO:0000256" key="1">
    <source>
        <dbReference type="ARBA" id="ARBA00022729"/>
    </source>
</evidence>
<accession>A0AAV4EXR6</accession>
<keyword evidence="3" id="KW-0812">Transmembrane</keyword>
<organism evidence="5 6">
    <name type="scientific">Elysia marginata</name>
    <dbReference type="NCBI Taxonomy" id="1093978"/>
    <lineage>
        <taxon>Eukaryota</taxon>
        <taxon>Metazoa</taxon>
        <taxon>Spiralia</taxon>
        <taxon>Lophotrochozoa</taxon>
        <taxon>Mollusca</taxon>
        <taxon>Gastropoda</taxon>
        <taxon>Heterobranchia</taxon>
        <taxon>Euthyneura</taxon>
        <taxon>Panpulmonata</taxon>
        <taxon>Sacoglossa</taxon>
        <taxon>Placobranchoidea</taxon>
        <taxon>Plakobranchidae</taxon>
        <taxon>Elysia</taxon>
    </lineage>
</organism>
<evidence type="ECO:0000313" key="5">
    <source>
        <dbReference type="EMBL" id="GFR65717.1"/>
    </source>
</evidence>
<dbReference type="PANTHER" id="PTHR10036">
    <property type="entry name" value="CD59 GLYCOPROTEIN"/>
    <property type="match status" value="1"/>
</dbReference>
<feature type="chain" id="PRO_5043966096" description="Protein quiver" evidence="4">
    <location>
        <begin position="30"/>
        <end position="194"/>
    </location>
</feature>
<evidence type="ECO:0000256" key="4">
    <source>
        <dbReference type="SAM" id="SignalP"/>
    </source>
</evidence>
<dbReference type="Proteomes" id="UP000762676">
    <property type="component" value="Unassembled WGS sequence"/>
</dbReference>
<keyword evidence="6" id="KW-1185">Reference proteome</keyword>
<feature type="signal peptide" evidence="4">
    <location>
        <begin position="1"/>
        <end position="29"/>
    </location>
</feature>
<feature type="transmembrane region" description="Helical" evidence="3">
    <location>
        <begin position="174"/>
        <end position="193"/>
    </location>
</feature>
<keyword evidence="2" id="KW-1015">Disulfide bond</keyword>
<gene>
    <name evidence="5" type="ORF">ElyMa_003665600</name>
</gene>
<protein>
    <recommendedName>
        <fullName evidence="7">Protein quiver</fullName>
    </recommendedName>
</protein>
<proteinExistence type="predicted"/>
<dbReference type="EMBL" id="BMAT01007500">
    <property type="protein sequence ID" value="GFR65717.1"/>
    <property type="molecule type" value="Genomic_DNA"/>
</dbReference>
<evidence type="ECO:0000256" key="2">
    <source>
        <dbReference type="ARBA" id="ARBA00023157"/>
    </source>
</evidence>
<evidence type="ECO:0000256" key="3">
    <source>
        <dbReference type="SAM" id="Phobius"/>
    </source>
</evidence>
<sequence>MQPHRLSMLRSAVPVFFLLVLFLVTYVESLSCYQCATTAKHHECKDDYGGFVNTSMGLTHKYDKNCTAANVNWTRCMILTAQGQAGVETVFHRGCHDGETFSILHDSPKFRGLPPNNQTTCGRIASSRELVCFTFCATDFCNGPQPPPPIPDPCSNTSASYAGDARCGATGLQGTVTLTSMLVCAGILLFALLL</sequence>
<reference evidence="5 6" key="1">
    <citation type="journal article" date="2021" name="Elife">
        <title>Chloroplast acquisition without the gene transfer in kleptoplastic sea slugs, Plakobranchus ocellatus.</title>
        <authorList>
            <person name="Maeda T."/>
            <person name="Takahashi S."/>
            <person name="Yoshida T."/>
            <person name="Shimamura S."/>
            <person name="Takaki Y."/>
            <person name="Nagai Y."/>
            <person name="Toyoda A."/>
            <person name="Suzuki Y."/>
            <person name="Arimoto A."/>
            <person name="Ishii H."/>
            <person name="Satoh N."/>
            <person name="Nishiyama T."/>
            <person name="Hasebe M."/>
            <person name="Maruyama T."/>
            <person name="Minagawa J."/>
            <person name="Obokata J."/>
            <person name="Shigenobu S."/>
        </authorList>
    </citation>
    <scope>NUCLEOTIDE SEQUENCE [LARGE SCALE GENOMIC DNA]</scope>
</reference>
<name>A0AAV4EXR6_9GAST</name>
<keyword evidence="3" id="KW-1133">Transmembrane helix</keyword>